<dbReference type="InterPro" id="IPR015590">
    <property type="entry name" value="Aldehyde_DH_dom"/>
</dbReference>
<dbReference type="Proteomes" id="UP001219518">
    <property type="component" value="Unassembled WGS sequence"/>
</dbReference>
<dbReference type="EMBL" id="JAHWGI010001240">
    <property type="protein sequence ID" value="KAK3925851.1"/>
    <property type="molecule type" value="Genomic_DNA"/>
</dbReference>
<reference evidence="2" key="1">
    <citation type="submission" date="2021-07" db="EMBL/GenBank/DDBJ databases">
        <authorList>
            <person name="Catto M.A."/>
            <person name="Jacobson A."/>
            <person name="Kennedy G."/>
            <person name="Labadie P."/>
            <person name="Hunt B.G."/>
            <person name="Srinivasan R."/>
        </authorList>
    </citation>
    <scope>NUCLEOTIDE SEQUENCE</scope>
    <source>
        <strain evidence="2">PL_HMW_Pooled</strain>
        <tissue evidence="2">Head</tissue>
    </source>
</reference>
<evidence type="ECO:0000313" key="2">
    <source>
        <dbReference type="EMBL" id="KAK3925851.1"/>
    </source>
</evidence>
<dbReference type="InterPro" id="IPR016163">
    <property type="entry name" value="Ald_DH_C"/>
</dbReference>
<dbReference type="Gene3D" id="3.40.309.10">
    <property type="entry name" value="Aldehyde Dehydrogenase, Chain A, domain 2"/>
    <property type="match status" value="1"/>
</dbReference>
<sequence length="809" mass="88525">MSRTLPSTNIRQIFDTMEYGSVQEGKSLGQAWLKENVESFGFFVGGKLTKSEEGKGSTIDVSTGVDNSVKFSLHSPRDYSMALSASESAFQIWSSLEGHSRASILYSIARQLQKHITLLCEVEALSRGVQVGNSREYDVPTLIRTFYYYAGWAQLVKTDLPEWKPCGPVIGVTSTSSPLSSLALMIAPALAAGNTITLLPHVSNCLSAFLIAQLCASSGVPPGVVNVVPQNHTDEEKCPAFFDSIVKKLAVIGSPSFVRSVISSSDLLDQDNLSLLKSYVPMIILDSADINAAVDCVIDASWINQGQDPWAVNLLIVEESVYLLMKSKLSDHVRSLKTGDAFEKMVDVSDTAVDKSLAERLKEVLTLVHRKDVVQPVISSSARWSPTVIFPPAPLSNPVLTSSDVWPVLQVVSARSAKEAVNIANHYGGGMAASVWTENSALSWECSRNLKASTVWINTCGSKDASIPIAGQNSSGNGCFFGKEGILEYLQPSTVSCLLSKEESSSAYPFCHTNLLPVYPEKFDIDQTYKFFYGGGHKRPSSNSYKTVLDSRKKIVAVVPEANRKDARNAVEAALKAQSSWWKRDSHNRAQIIYNLAEKLSARQSHFAKSLLKLYENVTEERCLQEIYECEKLLFHYAAICDKASQSSSQFVNEMCVHVIREPLGVVAVALQKSTHYCFASLIALIGCAISYGNTCVAVVDMECSLPALELALLLEASEVPAGVINILSGDLSSLLPTLCGHMDINSIWFSGCHQSFQSVIKSESTKSNLKQSWVMEQVLDPYTHRLTYERRASQTKAMWFPTVASFGA</sequence>
<dbReference type="InterPro" id="IPR016161">
    <property type="entry name" value="Ald_DH/histidinol_DH"/>
</dbReference>
<dbReference type="GO" id="GO:0016620">
    <property type="term" value="F:oxidoreductase activity, acting on the aldehyde or oxo group of donors, NAD or NADP as acceptor"/>
    <property type="evidence" value="ECO:0007669"/>
    <property type="project" value="InterPro"/>
</dbReference>
<evidence type="ECO:0000259" key="1">
    <source>
        <dbReference type="Pfam" id="PF00171"/>
    </source>
</evidence>
<dbReference type="SUPFAM" id="SSF53720">
    <property type="entry name" value="ALDH-like"/>
    <property type="match status" value="2"/>
</dbReference>
<protein>
    <submittedName>
        <fullName evidence="2">Aldehyde dehydrogenase family 16 member A1</fullName>
    </submittedName>
</protein>
<accession>A0AAE1LML6</accession>
<dbReference type="InterPro" id="IPR016162">
    <property type="entry name" value="Ald_DH_N"/>
</dbReference>
<feature type="domain" description="Aldehyde dehydrogenase" evidence="1">
    <location>
        <begin position="542"/>
        <end position="772"/>
    </location>
</feature>
<evidence type="ECO:0000313" key="3">
    <source>
        <dbReference type="Proteomes" id="UP001219518"/>
    </source>
</evidence>
<proteinExistence type="predicted"/>
<feature type="domain" description="Aldehyde dehydrogenase" evidence="1">
    <location>
        <begin position="68"/>
        <end position="495"/>
    </location>
</feature>
<keyword evidence="3" id="KW-1185">Reference proteome</keyword>
<dbReference type="Pfam" id="PF00171">
    <property type="entry name" value="Aldedh"/>
    <property type="match status" value="2"/>
</dbReference>
<organism evidence="2 3">
    <name type="scientific">Frankliniella fusca</name>
    <dbReference type="NCBI Taxonomy" id="407009"/>
    <lineage>
        <taxon>Eukaryota</taxon>
        <taxon>Metazoa</taxon>
        <taxon>Ecdysozoa</taxon>
        <taxon>Arthropoda</taxon>
        <taxon>Hexapoda</taxon>
        <taxon>Insecta</taxon>
        <taxon>Pterygota</taxon>
        <taxon>Neoptera</taxon>
        <taxon>Paraneoptera</taxon>
        <taxon>Thysanoptera</taxon>
        <taxon>Terebrantia</taxon>
        <taxon>Thripoidea</taxon>
        <taxon>Thripidae</taxon>
        <taxon>Frankliniella</taxon>
    </lineage>
</organism>
<name>A0AAE1LML6_9NEOP</name>
<dbReference type="Gene3D" id="3.40.605.10">
    <property type="entry name" value="Aldehyde Dehydrogenase, Chain A, domain 1"/>
    <property type="match status" value="2"/>
</dbReference>
<dbReference type="AlphaFoldDB" id="A0AAE1LML6"/>
<comment type="caution">
    <text evidence="2">The sequence shown here is derived from an EMBL/GenBank/DDBJ whole genome shotgun (WGS) entry which is preliminary data.</text>
</comment>
<reference evidence="2" key="2">
    <citation type="journal article" date="2023" name="BMC Genomics">
        <title>Pest status, molecular evolution, and epigenetic factors derived from the genome assembly of Frankliniella fusca, a thysanopteran phytovirus vector.</title>
        <authorList>
            <person name="Catto M.A."/>
            <person name="Labadie P.E."/>
            <person name="Jacobson A.L."/>
            <person name="Kennedy G.G."/>
            <person name="Srinivasan R."/>
            <person name="Hunt B.G."/>
        </authorList>
    </citation>
    <scope>NUCLEOTIDE SEQUENCE</scope>
    <source>
        <strain evidence="2">PL_HMW_Pooled</strain>
    </source>
</reference>
<dbReference type="PANTHER" id="PTHR11699">
    <property type="entry name" value="ALDEHYDE DEHYDROGENASE-RELATED"/>
    <property type="match status" value="1"/>
</dbReference>
<gene>
    <name evidence="2" type="ORF">KUF71_014100</name>
</gene>